<sequence length="104" mass="12696">MNIEKVFRLETKNIIKFGRRIGIVTLLYLPHLFFFITLFFRELHNLELVMVVLITIMEVTLICLVLKEVYDLLFLEEFRRDFEIEANRKKYIEKEKKPLPSERF</sequence>
<evidence type="ECO:0000256" key="1">
    <source>
        <dbReference type="SAM" id="Phobius"/>
    </source>
</evidence>
<feature type="transmembrane region" description="Helical" evidence="1">
    <location>
        <begin position="21"/>
        <end position="40"/>
    </location>
</feature>
<name>X0VYI0_9ZZZZ</name>
<keyword evidence="1" id="KW-0472">Membrane</keyword>
<protein>
    <submittedName>
        <fullName evidence="2">Uncharacterized protein</fullName>
    </submittedName>
</protein>
<reference evidence="2" key="1">
    <citation type="journal article" date="2014" name="Front. Microbiol.">
        <title>High frequency of phylogenetically diverse reductive dehalogenase-homologous genes in deep subseafloor sedimentary metagenomes.</title>
        <authorList>
            <person name="Kawai M."/>
            <person name="Futagami T."/>
            <person name="Toyoda A."/>
            <person name="Takaki Y."/>
            <person name="Nishi S."/>
            <person name="Hori S."/>
            <person name="Arai W."/>
            <person name="Tsubouchi T."/>
            <person name="Morono Y."/>
            <person name="Uchiyama I."/>
            <person name="Ito T."/>
            <person name="Fujiyama A."/>
            <person name="Inagaki F."/>
            <person name="Takami H."/>
        </authorList>
    </citation>
    <scope>NUCLEOTIDE SEQUENCE</scope>
    <source>
        <strain evidence="2">Expedition CK06-06</strain>
    </source>
</reference>
<dbReference type="EMBL" id="BARS01031257">
    <property type="protein sequence ID" value="GAG16162.1"/>
    <property type="molecule type" value="Genomic_DNA"/>
</dbReference>
<proteinExistence type="predicted"/>
<comment type="caution">
    <text evidence="2">The sequence shown here is derived from an EMBL/GenBank/DDBJ whole genome shotgun (WGS) entry which is preliminary data.</text>
</comment>
<keyword evidence="1" id="KW-0812">Transmembrane</keyword>
<dbReference type="AlphaFoldDB" id="X0VYI0"/>
<gene>
    <name evidence="2" type="ORF">S01H1_48662</name>
</gene>
<feature type="transmembrane region" description="Helical" evidence="1">
    <location>
        <begin position="46"/>
        <end position="66"/>
    </location>
</feature>
<keyword evidence="1" id="KW-1133">Transmembrane helix</keyword>
<accession>X0VYI0</accession>
<evidence type="ECO:0000313" key="2">
    <source>
        <dbReference type="EMBL" id="GAG16162.1"/>
    </source>
</evidence>
<organism evidence="2">
    <name type="scientific">marine sediment metagenome</name>
    <dbReference type="NCBI Taxonomy" id="412755"/>
    <lineage>
        <taxon>unclassified sequences</taxon>
        <taxon>metagenomes</taxon>
        <taxon>ecological metagenomes</taxon>
    </lineage>
</organism>